<dbReference type="Proteomes" id="UP001476798">
    <property type="component" value="Unassembled WGS sequence"/>
</dbReference>
<reference evidence="1 2" key="1">
    <citation type="submission" date="2021-06" db="EMBL/GenBank/DDBJ databases">
        <authorList>
            <person name="Palmer J.M."/>
        </authorList>
    </citation>
    <scope>NUCLEOTIDE SEQUENCE [LARGE SCALE GENOMIC DNA]</scope>
    <source>
        <strain evidence="1 2">GA_2019</strain>
        <tissue evidence="1">Muscle</tissue>
    </source>
</reference>
<gene>
    <name evidence="1" type="ORF">GOODEAATRI_012495</name>
</gene>
<dbReference type="EMBL" id="JAHRIO010000803">
    <property type="protein sequence ID" value="MEQ2158455.1"/>
    <property type="molecule type" value="Genomic_DNA"/>
</dbReference>
<evidence type="ECO:0000313" key="2">
    <source>
        <dbReference type="Proteomes" id="UP001476798"/>
    </source>
</evidence>
<organism evidence="1 2">
    <name type="scientific">Goodea atripinnis</name>
    <dbReference type="NCBI Taxonomy" id="208336"/>
    <lineage>
        <taxon>Eukaryota</taxon>
        <taxon>Metazoa</taxon>
        <taxon>Chordata</taxon>
        <taxon>Craniata</taxon>
        <taxon>Vertebrata</taxon>
        <taxon>Euteleostomi</taxon>
        <taxon>Actinopterygii</taxon>
        <taxon>Neopterygii</taxon>
        <taxon>Teleostei</taxon>
        <taxon>Neoteleostei</taxon>
        <taxon>Acanthomorphata</taxon>
        <taxon>Ovalentaria</taxon>
        <taxon>Atherinomorphae</taxon>
        <taxon>Cyprinodontiformes</taxon>
        <taxon>Goodeidae</taxon>
        <taxon>Goodea</taxon>
    </lineage>
</organism>
<comment type="caution">
    <text evidence="1">The sequence shown here is derived from an EMBL/GenBank/DDBJ whole genome shotgun (WGS) entry which is preliminary data.</text>
</comment>
<name>A0ABV0MHC1_9TELE</name>
<evidence type="ECO:0000313" key="1">
    <source>
        <dbReference type="EMBL" id="MEQ2158455.1"/>
    </source>
</evidence>
<keyword evidence="2" id="KW-1185">Reference proteome</keyword>
<protein>
    <submittedName>
        <fullName evidence="1">Uncharacterized protein</fullName>
    </submittedName>
</protein>
<accession>A0ABV0MHC1</accession>
<proteinExistence type="predicted"/>
<sequence length="99" mass="11797">MNKKTKLKHDQENNKNMIQNLSRIIIIIIRRRRTQKHPQIMTTTCKMNMARANLLISVISEVIVIRSEVGSQYEEEEFRIFKVLIIQKREKQKTTLEST</sequence>